<feature type="compositionally biased region" description="Basic and acidic residues" evidence="1">
    <location>
        <begin position="904"/>
        <end position="915"/>
    </location>
</feature>
<protein>
    <submittedName>
        <fullName evidence="2">Uncharacterized protein</fullName>
    </submittedName>
</protein>
<evidence type="ECO:0000256" key="1">
    <source>
        <dbReference type="SAM" id="MobiDB-lite"/>
    </source>
</evidence>
<feature type="compositionally biased region" description="Basic and acidic residues" evidence="1">
    <location>
        <begin position="826"/>
        <end position="837"/>
    </location>
</feature>
<evidence type="ECO:0000313" key="2">
    <source>
        <dbReference type="EMBL" id="KXX76338.1"/>
    </source>
</evidence>
<dbReference type="Proteomes" id="UP000078237">
    <property type="component" value="Unassembled WGS sequence"/>
</dbReference>
<keyword evidence="3" id="KW-1185">Reference proteome</keyword>
<feature type="compositionally biased region" description="Basic residues" evidence="1">
    <location>
        <begin position="730"/>
        <end position="740"/>
    </location>
</feature>
<sequence>MPSIDGSGGLSRRRLRAASMRRRPGRHQEDDGPITADRPIFAHPDVAFRADLSAHCAFPSLPFDYPGPGPSEIWKTQRAIIETAATGASEENGHDAGSSEGTDDEERGEGSMLITPSIDGDREDGDDWRPASRGRLPVAVELGESERGDGTDPEETEEMVSEGEANGESEVALNEQSEPPKAVAITLLSASPMDHLQGLQQATHGHPPRHPHAVMALEGKAHESVEQNTTHTNDAANDGHRAPGFLPVGRNWAELSPGIQYAIVHELIQDGTSFTRAVKELGLSFGEAVALIEMAGKEKLKKQRYKEAIREHANSVDLSWLGDFVRAPGLAPVNDTITADEVRQGREFLAFMGLSHLAAKLEDYHGTGGDFLSIPINHLVEDGWRGLFPHFNVLCGEEIQQMLDAEKAEGRRRPPAMSRSEMFVRMDPPPGTTNPRRVDHRLHVGSATDYQSGSLPMGLHPENFVVRLGSGKRYSILDPSPWPLRAALEDAGKEVDARLRALTANSEAPDFISYLSVEDIAAMQSLSPAMAKERAITPHPVENASTGEHGKADVPEEQALLEECASDGCAAAVPGMNPLGELAPGQQELGETELADRGELARKPGEQSATQSERVRYELHRFLANDRVFLTGAPSVQGRDQELEVSVNSILARYTRNARFDDDEFIEDLDPPRYYPNGRQKQRYPGAEDDEDDDWKPGRPGRRSRAPRTAPETQNFVVGSDGTLLEQPRRRCGRPPKRPRPTPASFGPASELGTPRDLERFQHRITPPTVSPHPSASQSARQPGLYNAVPLASFPTLSEALGADIQPAGRRLDQHGQSVKGAGSRRKTDGETGEDNKRRRHYRANRSSVDPSCRMQSTEGVVLTRAEFDQAYRPEEWKYYPGGRNGGGRFEILATGVMWQFLPRDGESEKGEAQSRKRPRSENGASEAGKRRHKALTKSATPEQNLAGHQHIPPPNANANAAIPDLTGCAAPAVSVGNPTQASRLDQRLRQMGLPTRSTFESDNAFRSFLSGIPSVWLVDTCHVHAGDDSEDPFGVDRPVGCG</sequence>
<feature type="compositionally biased region" description="Polar residues" evidence="1">
    <location>
        <begin position="845"/>
        <end position="856"/>
    </location>
</feature>
<comment type="caution">
    <text evidence="2">The sequence shown here is derived from an EMBL/GenBank/DDBJ whole genome shotgun (WGS) entry which is preliminary data.</text>
</comment>
<dbReference type="OrthoDB" id="4587419at2759"/>
<accession>A0A175VXP3</accession>
<name>A0A175VXP3_9PEZI</name>
<feature type="compositionally biased region" description="Basic residues" evidence="1">
    <location>
        <begin position="11"/>
        <end position="25"/>
    </location>
</feature>
<reference evidence="2 3" key="1">
    <citation type="journal article" date="2016" name="Genome Announc.">
        <title>Genome Sequence of Madurella mycetomatis mm55, Isolated from a Human Mycetoma Case in Sudan.</title>
        <authorList>
            <person name="Smit S."/>
            <person name="Derks M.F."/>
            <person name="Bervoets S."/>
            <person name="Fahal A."/>
            <person name="van Leeuwen W."/>
            <person name="van Belkum A."/>
            <person name="van de Sande W.W."/>
        </authorList>
    </citation>
    <scope>NUCLEOTIDE SEQUENCE [LARGE SCALE GENOMIC DNA]</scope>
    <source>
        <strain evidence="3">mm55</strain>
    </source>
</reference>
<gene>
    <name evidence="2" type="ORF">MMYC01_206263</name>
</gene>
<proteinExistence type="predicted"/>
<feature type="region of interest" description="Disordered" evidence="1">
    <location>
        <begin position="809"/>
        <end position="856"/>
    </location>
</feature>
<feature type="region of interest" description="Disordered" evidence="1">
    <location>
        <begin position="85"/>
        <end position="165"/>
    </location>
</feature>
<dbReference type="AlphaFoldDB" id="A0A175VXP3"/>
<organism evidence="2 3">
    <name type="scientific">Madurella mycetomatis</name>
    <dbReference type="NCBI Taxonomy" id="100816"/>
    <lineage>
        <taxon>Eukaryota</taxon>
        <taxon>Fungi</taxon>
        <taxon>Dikarya</taxon>
        <taxon>Ascomycota</taxon>
        <taxon>Pezizomycotina</taxon>
        <taxon>Sordariomycetes</taxon>
        <taxon>Sordariomycetidae</taxon>
        <taxon>Sordariales</taxon>
        <taxon>Sordariales incertae sedis</taxon>
        <taxon>Madurella</taxon>
    </lineage>
</organism>
<feature type="region of interest" description="Disordered" evidence="1">
    <location>
        <begin position="663"/>
        <end position="755"/>
    </location>
</feature>
<feature type="region of interest" description="Disordered" evidence="1">
    <location>
        <begin position="1"/>
        <end position="38"/>
    </location>
</feature>
<evidence type="ECO:0000313" key="3">
    <source>
        <dbReference type="Proteomes" id="UP000078237"/>
    </source>
</evidence>
<dbReference type="EMBL" id="LCTW02000216">
    <property type="protein sequence ID" value="KXX76338.1"/>
    <property type="molecule type" value="Genomic_DNA"/>
</dbReference>
<feature type="region of interest" description="Disordered" evidence="1">
    <location>
        <begin position="903"/>
        <end position="960"/>
    </location>
</feature>
<dbReference type="VEuPathDB" id="FungiDB:MMYC01_206263"/>
<feature type="compositionally biased region" description="Acidic residues" evidence="1">
    <location>
        <begin position="151"/>
        <end position="165"/>
    </location>
</feature>